<dbReference type="EMBL" id="LNIX01000004">
    <property type="protein sequence ID" value="OXA55178.1"/>
    <property type="molecule type" value="Genomic_DNA"/>
</dbReference>
<keyword evidence="1" id="KW-0472">Membrane</keyword>
<gene>
    <name evidence="3" type="ORF">Fcan01_09067</name>
</gene>
<keyword evidence="1" id="KW-0812">Transmembrane</keyword>
<comment type="caution">
    <text evidence="3">The sequence shown here is derived from an EMBL/GenBank/DDBJ whole genome shotgun (WGS) entry which is preliminary data.</text>
</comment>
<accession>A0A226ED72</accession>
<feature type="transmembrane region" description="Helical" evidence="1">
    <location>
        <begin position="238"/>
        <end position="255"/>
    </location>
</feature>
<evidence type="ECO:0000256" key="2">
    <source>
        <dbReference type="SAM" id="SignalP"/>
    </source>
</evidence>
<evidence type="ECO:0000313" key="4">
    <source>
        <dbReference type="Proteomes" id="UP000198287"/>
    </source>
</evidence>
<dbReference type="AlphaFoldDB" id="A0A226ED72"/>
<keyword evidence="1" id="KW-1133">Transmembrane helix</keyword>
<protein>
    <submittedName>
        <fullName evidence="3">Uncharacterized protein</fullName>
    </submittedName>
</protein>
<dbReference type="Proteomes" id="UP000198287">
    <property type="component" value="Unassembled WGS sequence"/>
</dbReference>
<sequence length="256" mass="28007">MGLPPVKLFLIFAFLSLVSPSSVSDERSSFSVERPTLEEWMEDIGVSADSSSFEKWIEIQGPPDSKLGQECDTTAFKQFSFFELLNIAATDGKLNSKAGIDRVFKEIRKLIQSTPEATINQTCVTKGQIPELLECIDKVCVCYKTGIWAPMNLVEENGDCVSPNGAWCIHWGNDATKVLSKCAGRGRCNPPEEKLPLLCDQLDMGVCAGGRGPVAKTNITDAPKCFVSGADPTFRPKLTSLIIIVVSIMIMVLHMK</sequence>
<keyword evidence="4" id="KW-1185">Reference proteome</keyword>
<feature type="chain" id="PRO_5012623959" evidence="2">
    <location>
        <begin position="21"/>
        <end position="256"/>
    </location>
</feature>
<evidence type="ECO:0000313" key="3">
    <source>
        <dbReference type="EMBL" id="OXA55178.1"/>
    </source>
</evidence>
<evidence type="ECO:0000256" key="1">
    <source>
        <dbReference type="SAM" id="Phobius"/>
    </source>
</evidence>
<reference evidence="3 4" key="1">
    <citation type="submission" date="2015-12" db="EMBL/GenBank/DDBJ databases">
        <title>The genome of Folsomia candida.</title>
        <authorList>
            <person name="Faddeeva A."/>
            <person name="Derks M.F."/>
            <person name="Anvar Y."/>
            <person name="Smit S."/>
            <person name="Van Straalen N."/>
            <person name="Roelofs D."/>
        </authorList>
    </citation>
    <scope>NUCLEOTIDE SEQUENCE [LARGE SCALE GENOMIC DNA]</scope>
    <source>
        <strain evidence="3 4">VU population</strain>
        <tissue evidence="3">Whole body</tissue>
    </source>
</reference>
<keyword evidence="2" id="KW-0732">Signal</keyword>
<name>A0A226ED72_FOLCA</name>
<feature type="signal peptide" evidence="2">
    <location>
        <begin position="1"/>
        <end position="20"/>
    </location>
</feature>
<organism evidence="3 4">
    <name type="scientific">Folsomia candida</name>
    <name type="common">Springtail</name>
    <dbReference type="NCBI Taxonomy" id="158441"/>
    <lineage>
        <taxon>Eukaryota</taxon>
        <taxon>Metazoa</taxon>
        <taxon>Ecdysozoa</taxon>
        <taxon>Arthropoda</taxon>
        <taxon>Hexapoda</taxon>
        <taxon>Collembola</taxon>
        <taxon>Entomobryomorpha</taxon>
        <taxon>Isotomoidea</taxon>
        <taxon>Isotomidae</taxon>
        <taxon>Proisotominae</taxon>
        <taxon>Folsomia</taxon>
    </lineage>
</organism>
<proteinExistence type="predicted"/>